<dbReference type="CDD" id="cd12148">
    <property type="entry name" value="fungal_TF_MHR"/>
    <property type="match status" value="1"/>
</dbReference>
<keyword evidence="3" id="KW-0539">Nucleus</keyword>
<dbReference type="InterPro" id="IPR050613">
    <property type="entry name" value="Sec_Metabolite_Reg"/>
</dbReference>
<dbReference type="Pfam" id="PF00172">
    <property type="entry name" value="Zn_clus"/>
    <property type="match status" value="1"/>
</dbReference>
<evidence type="ECO:0000259" key="5">
    <source>
        <dbReference type="PROSITE" id="PS50048"/>
    </source>
</evidence>
<dbReference type="SMART" id="SM00066">
    <property type="entry name" value="GAL4"/>
    <property type="match status" value="1"/>
</dbReference>
<dbReference type="GO" id="GO:0003677">
    <property type="term" value="F:DNA binding"/>
    <property type="evidence" value="ECO:0007669"/>
    <property type="project" value="InterPro"/>
</dbReference>
<feature type="region of interest" description="Disordered" evidence="4">
    <location>
        <begin position="640"/>
        <end position="681"/>
    </location>
</feature>
<dbReference type="EMBL" id="WNKQ01000001">
    <property type="protein sequence ID" value="KAF5854593.1"/>
    <property type="molecule type" value="Genomic_DNA"/>
</dbReference>
<evidence type="ECO:0000313" key="7">
    <source>
        <dbReference type="Proteomes" id="UP000624244"/>
    </source>
</evidence>
<dbReference type="CDD" id="cd00067">
    <property type="entry name" value="GAL4"/>
    <property type="match status" value="1"/>
</dbReference>
<dbReference type="Pfam" id="PF04082">
    <property type="entry name" value="Fungal_trans"/>
    <property type="match status" value="1"/>
</dbReference>
<dbReference type="Proteomes" id="UP000624244">
    <property type="component" value="Unassembled WGS sequence"/>
</dbReference>
<evidence type="ECO:0000256" key="2">
    <source>
        <dbReference type="ARBA" id="ARBA00022723"/>
    </source>
</evidence>
<dbReference type="GO" id="GO:0000981">
    <property type="term" value="F:DNA-binding transcription factor activity, RNA polymerase II-specific"/>
    <property type="evidence" value="ECO:0007669"/>
    <property type="project" value="InterPro"/>
</dbReference>
<dbReference type="SMART" id="SM00906">
    <property type="entry name" value="Fungal_trans"/>
    <property type="match status" value="1"/>
</dbReference>
<evidence type="ECO:0000256" key="4">
    <source>
        <dbReference type="SAM" id="MobiDB-lite"/>
    </source>
</evidence>
<sequence>MADTKGGALGHSPGPTGKQSGGRPRVISSCLTCRRRKVKCDHVHPVCGSCTRGNHACTWTDQVQAPTATGRISKSTLATGGKGGRSNDVQARLDRLEYLLEKAVAGQGTNSASSLRSSVDLERKEMDVSTPSSSSQTSQGAGITSDNGDGTLLLNGGQSQFVSSLHFALLADEIQDIKALLGDKTDEERKEVPQSSLVDLLSLGRAGAGSNLENLLPSTQEHRDILLDVYFANVDPMVRITHRPTVMRKFFTYNHEAHPIAYAIYFSAINSLPPKIVQTKFGETKEALLDRFQLGVEISLARENYLTTSDLEIFQGFVLWLTCITREEDMGKAWVLIGIAFRIALNQGLHRDPSLFPAGSMDALTIEQRRRMWHQLGHLEFRAAECKGQEPSITEDFYTTLFPRNIDDEVLVDGASPGQAPYNEQKFTSMTFQLVRFNGMRALRRIVQSTYRLERRMLDSGLHGTSRPDPAQELRDLYDQIKVMLDEVHEETHRKYLQFLNPEIPMERLTLGLASLLEWRAYLFFWLRMPRAYRDDVFSDDIRRSIFEKSVNCVETINGAAADVDAARFQWHIGAIASFQAIMHILSELRNPLFDAPDRQRALRALQMSRILRANNNAKAWQAVKNMIDKAVAEHTLSPRPQTQPLNAYMSQPTPASATMSAPTSTSTSMSTPTSTPMSATMPTLPLGTIPNSNIGPYQAMAEIPAYAYQPSSMTFNQPTLLPQSQPLPQPPPVQPQPDLMDSTSNFQNRAPVWDDININNINNIVGDMQPTTNVIPEFDFGFWGDPFNYENEPVAMPMQDGYFPQWTAGV</sequence>
<dbReference type="Gene3D" id="4.10.240.10">
    <property type="entry name" value="Zn(2)-C6 fungal-type DNA-binding domain"/>
    <property type="match status" value="1"/>
</dbReference>
<dbReference type="PANTHER" id="PTHR31001:SF77">
    <property type="entry name" value="TRANSCRIPTION FACTOR, PUTATIVE (AFU_ORTHOLOGUE AFUA_3G12940)-RELATED"/>
    <property type="match status" value="1"/>
</dbReference>
<dbReference type="OMA" id="AVIEWRC"/>
<proteinExistence type="predicted"/>
<feature type="compositionally biased region" description="Low complexity" evidence="4">
    <location>
        <begin position="653"/>
        <end position="681"/>
    </location>
</feature>
<comment type="subcellular location">
    <subcellularLocation>
        <location evidence="1">Nucleus</location>
    </subcellularLocation>
</comment>
<feature type="region of interest" description="Disordered" evidence="4">
    <location>
        <begin position="110"/>
        <end position="149"/>
    </location>
</feature>
<reference evidence="6" key="1">
    <citation type="submission" date="2019-11" db="EMBL/GenBank/DDBJ databases">
        <title>Bipolaris sorokiniana Genome sequencing.</title>
        <authorList>
            <person name="Wang H."/>
        </authorList>
    </citation>
    <scope>NUCLEOTIDE SEQUENCE</scope>
</reference>
<dbReference type="GO" id="GO:0006351">
    <property type="term" value="P:DNA-templated transcription"/>
    <property type="evidence" value="ECO:0007669"/>
    <property type="project" value="InterPro"/>
</dbReference>
<feature type="region of interest" description="Disordered" evidence="4">
    <location>
        <begin position="715"/>
        <end position="736"/>
    </location>
</feature>
<dbReference type="AlphaFoldDB" id="A0A8H5ZVC4"/>
<evidence type="ECO:0000256" key="3">
    <source>
        <dbReference type="ARBA" id="ARBA00023242"/>
    </source>
</evidence>
<evidence type="ECO:0000313" key="6">
    <source>
        <dbReference type="EMBL" id="KAF5854593.1"/>
    </source>
</evidence>
<dbReference type="PROSITE" id="PS00463">
    <property type="entry name" value="ZN2_CY6_FUNGAL_1"/>
    <property type="match status" value="1"/>
</dbReference>
<feature type="compositionally biased region" description="Pro residues" evidence="4">
    <location>
        <begin position="726"/>
        <end position="736"/>
    </location>
</feature>
<dbReference type="PANTHER" id="PTHR31001">
    <property type="entry name" value="UNCHARACTERIZED TRANSCRIPTIONAL REGULATORY PROTEIN"/>
    <property type="match status" value="1"/>
</dbReference>
<feature type="compositionally biased region" description="Polar residues" evidence="4">
    <location>
        <begin position="640"/>
        <end position="652"/>
    </location>
</feature>
<keyword evidence="2" id="KW-0479">Metal-binding</keyword>
<dbReference type="SUPFAM" id="SSF57701">
    <property type="entry name" value="Zn2/Cys6 DNA-binding domain"/>
    <property type="match status" value="1"/>
</dbReference>
<feature type="region of interest" description="Disordered" evidence="4">
    <location>
        <begin position="1"/>
        <end position="25"/>
    </location>
</feature>
<feature type="domain" description="Zn(2)-C6 fungal-type" evidence="5">
    <location>
        <begin position="29"/>
        <end position="59"/>
    </location>
</feature>
<gene>
    <name evidence="6" type="ORF">GGP41_007370</name>
</gene>
<dbReference type="PROSITE" id="PS50048">
    <property type="entry name" value="ZN2_CY6_FUNGAL_2"/>
    <property type="match status" value="1"/>
</dbReference>
<dbReference type="InterPro" id="IPR036864">
    <property type="entry name" value="Zn2-C6_fun-type_DNA-bd_sf"/>
</dbReference>
<dbReference type="InterPro" id="IPR001138">
    <property type="entry name" value="Zn2Cys6_DnaBD"/>
</dbReference>
<accession>A0A8H5ZVC4</accession>
<dbReference type="GO" id="GO:0005634">
    <property type="term" value="C:nucleus"/>
    <property type="evidence" value="ECO:0007669"/>
    <property type="project" value="UniProtKB-SubCell"/>
</dbReference>
<name>A0A8H5ZVC4_COCSA</name>
<evidence type="ECO:0000256" key="1">
    <source>
        <dbReference type="ARBA" id="ARBA00004123"/>
    </source>
</evidence>
<comment type="caution">
    <text evidence="6">The sequence shown here is derived from an EMBL/GenBank/DDBJ whole genome shotgun (WGS) entry which is preliminary data.</text>
</comment>
<dbReference type="InterPro" id="IPR007219">
    <property type="entry name" value="XnlR_reg_dom"/>
</dbReference>
<feature type="compositionally biased region" description="Low complexity" evidence="4">
    <location>
        <begin position="129"/>
        <end position="139"/>
    </location>
</feature>
<dbReference type="GO" id="GO:0008270">
    <property type="term" value="F:zinc ion binding"/>
    <property type="evidence" value="ECO:0007669"/>
    <property type="project" value="InterPro"/>
</dbReference>
<organism evidence="6 7">
    <name type="scientific">Cochliobolus sativus</name>
    <name type="common">Common root rot and spot blotch fungus</name>
    <name type="synonym">Bipolaris sorokiniana</name>
    <dbReference type="NCBI Taxonomy" id="45130"/>
    <lineage>
        <taxon>Eukaryota</taxon>
        <taxon>Fungi</taxon>
        <taxon>Dikarya</taxon>
        <taxon>Ascomycota</taxon>
        <taxon>Pezizomycotina</taxon>
        <taxon>Dothideomycetes</taxon>
        <taxon>Pleosporomycetidae</taxon>
        <taxon>Pleosporales</taxon>
        <taxon>Pleosporineae</taxon>
        <taxon>Pleosporaceae</taxon>
        <taxon>Bipolaris</taxon>
    </lineage>
</organism>
<protein>
    <recommendedName>
        <fullName evidence="5">Zn(2)-C6 fungal-type domain-containing protein</fullName>
    </recommendedName>
</protein>